<protein>
    <submittedName>
        <fullName evidence="1">Uncharacterized protein</fullName>
    </submittedName>
</protein>
<evidence type="ECO:0000313" key="2">
    <source>
        <dbReference type="Proteomes" id="UP000717328"/>
    </source>
</evidence>
<proteinExistence type="predicted"/>
<dbReference type="EMBL" id="JABCKI010000056">
    <property type="protein sequence ID" value="KAG5653380.1"/>
    <property type="molecule type" value="Genomic_DNA"/>
</dbReference>
<accession>A0A9P7GTY3</accession>
<reference evidence="1" key="1">
    <citation type="submission" date="2021-02" db="EMBL/GenBank/DDBJ databases">
        <authorList>
            <person name="Nieuwenhuis M."/>
            <person name="Van De Peppel L.J.J."/>
        </authorList>
    </citation>
    <scope>NUCLEOTIDE SEQUENCE</scope>
    <source>
        <strain evidence="1">D49</strain>
    </source>
</reference>
<name>A0A9P7GTY3_9AGAR</name>
<comment type="caution">
    <text evidence="1">The sequence shown here is derived from an EMBL/GenBank/DDBJ whole genome shotgun (WGS) entry which is preliminary data.</text>
</comment>
<evidence type="ECO:0000313" key="1">
    <source>
        <dbReference type="EMBL" id="KAG5653380.1"/>
    </source>
</evidence>
<keyword evidence="2" id="KW-1185">Reference proteome</keyword>
<dbReference type="AlphaFoldDB" id="A0A9P7GTY3"/>
<sequence>MDLVGWTIKESTVVDSFNKKPTPFPGMGTVDWSPHTAGTKMAPINVGRKFQASDDEMLFEDPKCCFNPAETG</sequence>
<reference evidence="1" key="2">
    <citation type="submission" date="2021-10" db="EMBL/GenBank/DDBJ databases">
        <title>Phylogenomics reveals ancestral predisposition of the termite-cultivated fungus Termitomyces towards a domesticated lifestyle.</title>
        <authorList>
            <person name="Auxier B."/>
            <person name="Grum-Grzhimaylo A."/>
            <person name="Cardenas M.E."/>
            <person name="Lodge J.D."/>
            <person name="Laessoe T."/>
            <person name="Pedersen O."/>
            <person name="Smith M.E."/>
            <person name="Kuyper T.W."/>
            <person name="Franco-Molano E.A."/>
            <person name="Baroni T.J."/>
            <person name="Aanen D.K."/>
        </authorList>
    </citation>
    <scope>NUCLEOTIDE SEQUENCE</scope>
    <source>
        <strain evidence="1">D49</strain>
    </source>
</reference>
<organism evidence="1 2">
    <name type="scientific">Sphagnurus paluster</name>
    <dbReference type="NCBI Taxonomy" id="117069"/>
    <lineage>
        <taxon>Eukaryota</taxon>
        <taxon>Fungi</taxon>
        <taxon>Dikarya</taxon>
        <taxon>Basidiomycota</taxon>
        <taxon>Agaricomycotina</taxon>
        <taxon>Agaricomycetes</taxon>
        <taxon>Agaricomycetidae</taxon>
        <taxon>Agaricales</taxon>
        <taxon>Tricholomatineae</taxon>
        <taxon>Lyophyllaceae</taxon>
        <taxon>Sphagnurus</taxon>
    </lineage>
</organism>
<dbReference type="Proteomes" id="UP000717328">
    <property type="component" value="Unassembled WGS sequence"/>
</dbReference>
<gene>
    <name evidence="1" type="ORF">H0H81_000767</name>
</gene>